<name>H5SLA7_9CHLR</name>
<keyword evidence="7 9" id="KW-0811">Translocation</keyword>
<proteinExistence type="inferred from homology"/>
<evidence type="ECO:0000256" key="7">
    <source>
        <dbReference type="ARBA" id="ARBA00023010"/>
    </source>
</evidence>
<feature type="transmembrane region" description="Helical" evidence="9">
    <location>
        <begin position="50"/>
        <end position="72"/>
    </location>
</feature>
<evidence type="ECO:0000256" key="9">
    <source>
        <dbReference type="RuleBase" id="RU365087"/>
    </source>
</evidence>
<evidence type="ECO:0000256" key="1">
    <source>
        <dbReference type="ARBA" id="ARBA00004141"/>
    </source>
</evidence>
<sequence>MKTYLEIALILVSIFLIASVILQSKGAGLGGLTGVDSGGVFTARRGIEKVLFRLTIVFSALFFVLALATLLVSR</sequence>
<evidence type="ECO:0000313" key="10">
    <source>
        <dbReference type="EMBL" id="BAL56943.1"/>
    </source>
</evidence>
<evidence type="ECO:0000256" key="6">
    <source>
        <dbReference type="ARBA" id="ARBA00022989"/>
    </source>
</evidence>
<dbReference type="GO" id="GO:0015450">
    <property type="term" value="F:protein-transporting ATPase activity"/>
    <property type="evidence" value="ECO:0007669"/>
    <property type="project" value="UniProtKB-UniRule"/>
</dbReference>
<evidence type="ECO:0000256" key="8">
    <source>
        <dbReference type="ARBA" id="ARBA00023136"/>
    </source>
</evidence>
<comment type="caution">
    <text evidence="9">Lacks conserved residue(s) required for the propagation of feature annotation.</text>
</comment>
<organism evidence="10">
    <name type="scientific">uncultured Chloroflexota bacterium</name>
    <dbReference type="NCBI Taxonomy" id="166587"/>
    <lineage>
        <taxon>Bacteria</taxon>
        <taxon>Bacillati</taxon>
        <taxon>Chloroflexota</taxon>
        <taxon>environmental samples</taxon>
    </lineage>
</organism>
<keyword evidence="6 9" id="KW-1133">Transmembrane helix</keyword>
<dbReference type="EMBL" id="AP011762">
    <property type="protein sequence ID" value="BAL56943.1"/>
    <property type="molecule type" value="Genomic_DNA"/>
</dbReference>
<keyword evidence="5 9" id="KW-0653">Protein transport</keyword>
<dbReference type="GO" id="GO:0005886">
    <property type="term" value="C:plasma membrane"/>
    <property type="evidence" value="ECO:0007669"/>
    <property type="project" value="UniProtKB-SubCell"/>
</dbReference>
<evidence type="ECO:0000256" key="3">
    <source>
        <dbReference type="ARBA" id="ARBA00022448"/>
    </source>
</evidence>
<evidence type="ECO:0000256" key="2">
    <source>
        <dbReference type="ARBA" id="ARBA00008445"/>
    </source>
</evidence>
<keyword evidence="4 9" id="KW-0812">Transmembrane</keyword>
<reference evidence="10" key="2">
    <citation type="journal article" date="2012" name="PLoS ONE">
        <title>A Deeply Branching Thermophilic Bacterium with an Ancient Acetyl-CoA Pathway Dominates a Subsurface Ecosystem.</title>
        <authorList>
            <person name="Takami H."/>
            <person name="Noguchi H."/>
            <person name="Takaki Y."/>
            <person name="Uchiyama I."/>
            <person name="Toyoda A."/>
            <person name="Nishi S."/>
            <person name="Chee G.-J."/>
            <person name="Arai W."/>
            <person name="Nunoura T."/>
            <person name="Itoh T."/>
            <person name="Hattori M."/>
            <person name="Takai K."/>
        </authorList>
    </citation>
    <scope>NUCLEOTIDE SEQUENCE</scope>
</reference>
<comment type="similarity">
    <text evidence="2 9">Belongs to the SecG family.</text>
</comment>
<evidence type="ECO:0000256" key="5">
    <source>
        <dbReference type="ARBA" id="ARBA00022927"/>
    </source>
</evidence>
<keyword evidence="9" id="KW-1003">Cell membrane</keyword>
<dbReference type="NCBIfam" id="TIGR00810">
    <property type="entry name" value="secG"/>
    <property type="match status" value="1"/>
</dbReference>
<reference evidence="10" key="1">
    <citation type="journal article" date="2005" name="Environ. Microbiol.">
        <title>Genetic and functional properties of uncultivated thermophilic crenarchaeotes from a subsurface gold mine as revealed by analysis of genome fragments.</title>
        <authorList>
            <person name="Nunoura T."/>
            <person name="Hirayama H."/>
            <person name="Takami H."/>
            <person name="Oida H."/>
            <person name="Nishi S."/>
            <person name="Shimamura S."/>
            <person name="Suzuki Y."/>
            <person name="Inagaki F."/>
            <person name="Takai K."/>
            <person name="Nealson K.H."/>
            <person name="Horikoshi K."/>
        </authorList>
    </citation>
    <scope>NUCLEOTIDE SEQUENCE</scope>
</reference>
<dbReference type="GO" id="GO:0009306">
    <property type="term" value="P:protein secretion"/>
    <property type="evidence" value="ECO:0007669"/>
    <property type="project" value="UniProtKB-UniRule"/>
</dbReference>
<evidence type="ECO:0000256" key="4">
    <source>
        <dbReference type="ARBA" id="ARBA00022692"/>
    </source>
</evidence>
<gene>
    <name evidence="10" type="ORF">HGMM_F45G04C16</name>
</gene>
<dbReference type="AlphaFoldDB" id="H5SLA7"/>
<dbReference type="InterPro" id="IPR004692">
    <property type="entry name" value="SecG"/>
</dbReference>
<dbReference type="Pfam" id="PF03840">
    <property type="entry name" value="SecG"/>
    <property type="match status" value="1"/>
</dbReference>
<protein>
    <recommendedName>
        <fullName evidence="9">Protein-export membrane protein SecG</fullName>
    </recommendedName>
</protein>
<dbReference type="PRINTS" id="PR01651">
    <property type="entry name" value="SECGEXPORT"/>
</dbReference>
<comment type="function">
    <text evidence="9">Involved in protein export. Participates in an early event of protein translocation.</text>
</comment>
<keyword evidence="3 9" id="KW-0813">Transport</keyword>
<accession>H5SLA7</accession>
<keyword evidence="8 9" id="KW-0472">Membrane</keyword>
<comment type="subcellular location">
    <subcellularLocation>
        <location evidence="9">Cell membrane</location>
        <topology evidence="9">Multi-pass membrane protein</topology>
    </subcellularLocation>
    <subcellularLocation>
        <location evidence="1">Membrane</location>
        <topology evidence="1">Multi-pass membrane protein</topology>
    </subcellularLocation>
</comment>